<dbReference type="Gene3D" id="1.10.357.10">
    <property type="entry name" value="Tetracycline Repressor, domain 2"/>
    <property type="match status" value="1"/>
</dbReference>
<feature type="region of interest" description="Disordered" evidence="3">
    <location>
        <begin position="1"/>
        <end position="25"/>
    </location>
</feature>
<reference evidence="5 6" key="1">
    <citation type="submission" date="2023-11" db="EMBL/GenBank/DDBJ databases">
        <authorList>
            <person name="Val-Calvo J."/>
            <person name="Scortti M."/>
            <person name="Vazquez-Boland J."/>
        </authorList>
    </citation>
    <scope>NUCLEOTIDE SEQUENCE [LARGE SCALE GENOMIC DNA]</scope>
    <source>
        <strain evidence="5 6">DSM 46662</strain>
    </source>
</reference>
<proteinExistence type="predicted"/>
<organism evidence="5 6">
    <name type="scientific">Prescottella soli</name>
    <dbReference type="NCBI Taxonomy" id="1543852"/>
    <lineage>
        <taxon>Bacteria</taxon>
        <taxon>Bacillati</taxon>
        <taxon>Actinomycetota</taxon>
        <taxon>Actinomycetes</taxon>
        <taxon>Mycobacteriales</taxon>
        <taxon>Nocardiaceae</taxon>
        <taxon>Prescottella</taxon>
    </lineage>
</organism>
<dbReference type="InterPro" id="IPR050109">
    <property type="entry name" value="HTH-type_TetR-like_transc_reg"/>
</dbReference>
<keyword evidence="1 2" id="KW-0238">DNA-binding</keyword>
<dbReference type="PROSITE" id="PS50977">
    <property type="entry name" value="HTH_TETR_2"/>
    <property type="match status" value="1"/>
</dbReference>
<evidence type="ECO:0000256" key="2">
    <source>
        <dbReference type="PROSITE-ProRule" id="PRU00335"/>
    </source>
</evidence>
<gene>
    <name evidence="5" type="ORF">ABEU19_003808</name>
</gene>
<dbReference type="InterPro" id="IPR009057">
    <property type="entry name" value="Homeodomain-like_sf"/>
</dbReference>
<evidence type="ECO:0000313" key="5">
    <source>
        <dbReference type="EMBL" id="MFM1730281.1"/>
    </source>
</evidence>
<dbReference type="Proteomes" id="UP001629744">
    <property type="component" value="Unassembled WGS sequence"/>
</dbReference>
<sequence>MTDLGPDTGEQALDGRSASRRSRAKADRRRELLRAAARLVAERGFSGVRLEDLGAAVGISGPAVYRHFPNKDALLIELLTDISRRLFEGGTAVVAEARTAPEALSGLIEFHLDFVLTEPDLIRVQDRELGSLPESDRRLVRQYQRRYVEAWVEILRQVDPELDEVEARVKAHATFGLLNSTPHSANRTSPTRTRDVLRRMTTAALAAGV</sequence>
<feature type="DNA-binding region" description="H-T-H motif" evidence="2">
    <location>
        <begin position="49"/>
        <end position="68"/>
    </location>
</feature>
<dbReference type="EMBL" id="JBDLNU010000005">
    <property type="protein sequence ID" value="MFM1730281.1"/>
    <property type="molecule type" value="Genomic_DNA"/>
</dbReference>
<dbReference type="InterPro" id="IPR036271">
    <property type="entry name" value="Tet_transcr_reg_TetR-rel_C_sf"/>
</dbReference>
<feature type="domain" description="HTH tetR-type" evidence="4">
    <location>
        <begin position="26"/>
        <end position="86"/>
    </location>
</feature>
<dbReference type="PANTHER" id="PTHR30055">
    <property type="entry name" value="HTH-TYPE TRANSCRIPTIONAL REGULATOR RUTR"/>
    <property type="match status" value="1"/>
</dbReference>
<evidence type="ECO:0000259" key="4">
    <source>
        <dbReference type="PROSITE" id="PS50977"/>
    </source>
</evidence>
<dbReference type="SUPFAM" id="SSF46689">
    <property type="entry name" value="Homeodomain-like"/>
    <property type="match status" value="1"/>
</dbReference>
<dbReference type="SUPFAM" id="SSF48498">
    <property type="entry name" value="Tetracyclin repressor-like, C-terminal domain"/>
    <property type="match status" value="1"/>
</dbReference>
<evidence type="ECO:0000313" key="6">
    <source>
        <dbReference type="Proteomes" id="UP001629744"/>
    </source>
</evidence>
<dbReference type="PANTHER" id="PTHR30055:SF237">
    <property type="entry name" value="TRANSCRIPTIONAL REPRESSOR MCE3R"/>
    <property type="match status" value="1"/>
</dbReference>
<evidence type="ECO:0000256" key="1">
    <source>
        <dbReference type="ARBA" id="ARBA00023125"/>
    </source>
</evidence>
<dbReference type="Pfam" id="PF17932">
    <property type="entry name" value="TetR_C_24"/>
    <property type="match status" value="1"/>
</dbReference>
<protein>
    <submittedName>
        <fullName evidence="5">TetR/AcrR family transcriptional regulator</fullName>
    </submittedName>
</protein>
<dbReference type="Pfam" id="PF00440">
    <property type="entry name" value="TetR_N"/>
    <property type="match status" value="1"/>
</dbReference>
<accession>A0ABW9FXI8</accession>
<dbReference type="InterPro" id="IPR041490">
    <property type="entry name" value="KstR2_TetR_C"/>
</dbReference>
<comment type="caution">
    <text evidence="5">The sequence shown here is derived from an EMBL/GenBank/DDBJ whole genome shotgun (WGS) entry which is preliminary data.</text>
</comment>
<dbReference type="PRINTS" id="PR00455">
    <property type="entry name" value="HTHTETR"/>
</dbReference>
<dbReference type="InterPro" id="IPR001647">
    <property type="entry name" value="HTH_TetR"/>
</dbReference>
<evidence type="ECO:0000256" key="3">
    <source>
        <dbReference type="SAM" id="MobiDB-lite"/>
    </source>
</evidence>
<dbReference type="RefSeq" id="WP_348604230.1">
    <property type="nucleotide sequence ID" value="NZ_CP157276.1"/>
</dbReference>
<dbReference type="Gene3D" id="1.10.10.60">
    <property type="entry name" value="Homeodomain-like"/>
    <property type="match status" value="1"/>
</dbReference>
<name>A0ABW9FXI8_9NOCA</name>
<keyword evidence="6" id="KW-1185">Reference proteome</keyword>